<reference evidence="1" key="1">
    <citation type="submission" date="2010-07" db="EMBL/GenBank/DDBJ databases">
        <authorList>
            <consortium name="CONSOLIDER consortium CSD2007-00005"/>
            <person name="Guazzaroni M.-E."/>
            <person name="Richter M."/>
            <person name="Garcia-Salamanca A."/>
            <person name="Yarza P."/>
            <person name="Ferrer M."/>
        </authorList>
    </citation>
    <scope>NUCLEOTIDE SEQUENCE</scope>
</reference>
<protein>
    <recommendedName>
        <fullName evidence="2">HEAT repeat domain-containing protein</fullName>
    </recommendedName>
</protein>
<dbReference type="InterPro" id="IPR016024">
    <property type="entry name" value="ARM-type_fold"/>
</dbReference>
<evidence type="ECO:0000313" key="1">
    <source>
        <dbReference type="EMBL" id="EFK94950.1"/>
    </source>
</evidence>
<dbReference type="Gene3D" id="1.25.10.10">
    <property type="entry name" value="Leucine-rich Repeat Variant"/>
    <property type="match status" value="1"/>
</dbReference>
<dbReference type="InterPro" id="IPR011989">
    <property type="entry name" value="ARM-like"/>
</dbReference>
<accession>D9PNC9</accession>
<proteinExistence type="predicted"/>
<comment type="caution">
    <text evidence="1">The sequence shown here is derived from an EMBL/GenBank/DDBJ whole genome shotgun (WGS) entry which is preliminary data.</text>
</comment>
<organism evidence="1">
    <name type="scientific">sediment metagenome</name>
    <dbReference type="NCBI Taxonomy" id="749907"/>
    <lineage>
        <taxon>unclassified sequences</taxon>
        <taxon>metagenomes</taxon>
        <taxon>ecological metagenomes</taxon>
    </lineage>
</organism>
<dbReference type="EMBL" id="ADZX01000943">
    <property type="protein sequence ID" value="EFK94950.1"/>
    <property type="molecule type" value="Genomic_DNA"/>
</dbReference>
<gene>
    <name evidence="1" type="ORF">LDC_3062</name>
</gene>
<reference evidence="1" key="2">
    <citation type="journal article" date="2011" name="Microb. Ecol.">
        <title>Taxonomic and Functional Metagenomic Profiling of the Microbial Community in the Anoxic Sediment of a Sub-saline Shallow Lake (Laguna de Carrizo, Central Spain).</title>
        <authorList>
            <person name="Ferrer M."/>
            <person name="Guazzaroni M.E."/>
            <person name="Richter M."/>
            <person name="Garcia-Salamanca A."/>
            <person name="Yarza P."/>
            <person name="Suarez-Suarez A."/>
            <person name="Solano J."/>
            <person name="Alcaide M."/>
            <person name="van Dillewijn P."/>
            <person name="Molina-Henares M.A."/>
            <person name="Lopez-Cortes N."/>
            <person name="Al-Ramahi Y."/>
            <person name="Guerrero C."/>
            <person name="Acosta A."/>
            <person name="de Eugenio L.I."/>
            <person name="Martinez V."/>
            <person name="Marques S."/>
            <person name="Rojo F."/>
            <person name="Santero E."/>
            <person name="Genilloud O."/>
            <person name="Perez-Perez J."/>
            <person name="Rossello-Mora R."/>
            <person name="Ramos J.L."/>
        </authorList>
    </citation>
    <scope>NUCLEOTIDE SEQUENCE</scope>
</reference>
<name>D9PNC9_9ZZZZ</name>
<sequence length="221" mass="25747">MTQYEKKSILIAKAKTHLEIIKNRLIKLANDKDSLIRAEAIEILADFYDGDIDRQILKALNDKNNLVKINALDAIKLPNNTSVVLEKISLFLKSRNWLIKAYAIEALGRNHALQYKKDIENILKKTQNDELKVRIYYALIEFGEMQYLDKLLKLLNNDFYRVRIATSNILYYLVDKNNVIGILEHLNKRFDIELEHSVKETLRGTIKDIENLFSTRDNGIL</sequence>
<dbReference type="SUPFAM" id="SSF48371">
    <property type="entry name" value="ARM repeat"/>
    <property type="match status" value="1"/>
</dbReference>
<evidence type="ECO:0008006" key="2">
    <source>
        <dbReference type="Google" id="ProtNLM"/>
    </source>
</evidence>
<dbReference type="AlphaFoldDB" id="D9PNC9"/>